<dbReference type="PROSITE" id="PS00018">
    <property type="entry name" value="EF_HAND_1"/>
    <property type="match status" value="3"/>
</dbReference>
<sequence>MRYAVESYRLSCTHLSSEDLRFLRDSFIRLDTDGDGLVGLQDLHSIFGEEILGMCVESDMTFDLESYLQHFSKYIDAVKRLVTPVRIELSDDEILLLESSFENIDLNNDGFIDEEELCNALMECLGDCGDGTSTLWLTGVIMSQADRDADGRISFSEFILALQEDNGVFPQQLITLPLSYRETRSQLKVSKNGSSNAAMIPFHQCFSPYEVFLMLCAIDVMASENPIVSVRQFSALLLEEFQRSCDLLHYTLKELVLHLSRRSLLLAPYIFSIGSIDCKRFSEIVVADPNKMLLTVPSILCRLESSMRSLTNFPYDVGQRLILLLLELNPECVEVWQLEELPQRLKNVFPELNETELWTIIRSCTTAAEVAYNQGFSLQRLVRRLTIRYSILPRDYTGKTWRRLGPLERSQIRSNLLHTDIESWYSMTSEEVRELIMRDLLKSDVFWDQEHVALLVASCVESMVFSQKLSPNELRVIMAQEMWPPSGNMMDEPSRMKIATKMTELNLGCEGLHVVRNTICQLDTFGTGIIDEELLLPTLYNVIKELKSQWENVQIDRAVCDAVLACEAMEDGQSVNCSELLKYLLPN</sequence>
<dbReference type="InterPro" id="IPR002048">
    <property type="entry name" value="EF_hand_dom"/>
</dbReference>
<comment type="caution">
    <text evidence="5">The sequence shown here is derived from an EMBL/GenBank/DDBJ whole genome shotgun (WGS) entry which is preliminary data.</text>
</comment>
<organism evidence="5 6">
    <name type="scientific">Trypanosoma theileri</name>
    <dbReference type="NCBI Taxonomy" id="67003"/>
    <lineage>
        <taxon>Eukaryota</taxon>
        <taxon>Discoba</taxon>
        <taxon>Euglenozoa</taxon>
        <taxon>Kinetoplastea</taxon>
        <taxon>Metakinetoplastina</taxon>
        <taxon>Trypanosomatida</taxon>
        <taxon>Trypanosomatidae</taxon>
        <taxon>Trypanosoma</taxon>
    </lineage>
</organism>
<dbReference type="InterPro" id="IPR018247">
    <property type="entry name" value="EF_Hand_1_Ca_BS"/>
</dbReference>
<dbReference type="OrthoDB" id="26525at2759"/>
<dbReference type="GO" id="GO:0005509">
    <property type="term" value="F:calcium ion binding"/>
    <property type="evidence" value="ECO:0007669"/>
    <property type="project" value="InterPro"/>
</dbReference>
<feature type="domain" description="EF-hand" evidence="4">
    <location>
        <begin position="18"/>
        <end position="53"/>
    </location>
</feature>
<dbReference type="PANTHER" id="PTHR45942">
    <property type="entry name" value="PROTEIN PHOSPATASE 3 REGULATORY SUBUNIT B ALPHA ISOFORM TYPE 1"/>
    <property type="match status" value="1"/>
</dbReference>
<dbReference type="PROSITE" id="PS50222">
    <property type="entry name" value="EF_HAND_2"/>
    <property type="match status" value="3"/>
</dbReference>
<dbReference type="EMBL" id="NBCO01000004">
    <property type="protein sequence ID" value="ORC92336.1"/>
    <property type="molecule type" value="Genomic_DNA"/>
</dbReference>
<keyword evidence="2" id="KW-0677">Repeat</keyword>
<evidence type="ECO:0000313" key="6">
    <source>
        <dbReference type="Proteomes" id="UP000192257"/>
    </source>
</evidence>
<protein>
    <submittedName>
        <fullName evidence="5">Putative calmodulin</fullName>
    </submittedName>
</protein>
<dbReference type="Pfam" id="PF13499">
    <property type="entry name" value="EF-hand_7"/>
    <property type="match status" value="1"/>
</dbReference>
<gene>
    <name evidence="5" type="ORF">TM35_000045500</name>
</gene>
<proteinExistence type="predicted"/>
<evidence type="ECO:0000256" key="2">
    <source>
        <dbReference type="ARBA" id="ARBA00022737"/>
    </source>
</evidence>
<dbReference type="Gene3D" id="1.10.238.10">
    <property type="entry name" value="EF-hand"/>
    <property type="match status" value="1"/>
</dbReference>
<evidence type="ECO:0000259" key="4">
    <source>
        <dbReference type="PROSITE" id="PS50222"/>
    </source>
</evidence>
<dbReference type="AlphaFoldDB" id="A0A1X0P5X0"/>
<dbReference type="CDD" id="cd00051">
    <property type="entry name" value="EFh"/>
    <property type="match status" value="1"/>
</dbReference>
<dbReference type="SMART" id="SM00054">
    <property type="entry name" value="EFh"/>
    <property type="match status" value="3"/>
</dbReference>
<evidence type="ECO:0000313" key="5">
    <source>
        <dbReference type="EMBL" id="ORC92336.1"/>
    </source>
</evidence>
<dbReference type="VEuPathDB" id="TriTrypDB:TM35_000045500"/>
<dbReference type="GeneID" id="39982524"/>
<keyword evidence="1" id="KW-0479">Metal-binding</keyword>
<name>A0A1X0P5X0_9TRYP</name>
<evidence type="ECO:0000256" key="3">
    <source>
        <dbReference type="ARBA" id="ARBA00022837"/>
    </source>
</evidence>
<feature type="domain" description="EF-hand" evidence="4">
    <location>
        <begin position="92"/>
        <end position="127"/>
    </location>
</feature>
<reference evidence="5 6" key="1">
    <citation type="submission" date="2017-03" db="EMBL/GenBank/DDBJ databases">
        <title>An alternative strategy for trypanosome survival in the mammalian bloodstream revealed through genome and transcriptome analysis of the ubiquitous bovine parasite Trypanosoma (Megatrypanum) theileri.</title>
        <authorList>
            <person name="Kelly S."/>
            <person name="Ivens A."/>
            <person name="Mott A."/>
            <person name="O'Neill E."/>
            <person name="Emms D."/>
            <person name="Macleod O."/>
            <person name="Voorheis P."/>
            <person name="Matthews J."/>
            <person name="Matthews K."/>
            <person name="Carrington M."/>
        </authorList>
    </citation>
    <scope>NUCLEOTIDE SEQUENCE [LARGE SCALE GENOMIC DNA]</scope>
    <source>
        <strain evidence="5">Edinburgh</strain>
    </source>
</reference>
<keyword evidence="6" id="KW-1185">Reference proteome</keyword>
<feature type="domain" description="EF-hand" evidence="4">
    <location>
        <begin position="141"/>
        <end position="168"/>
    </location>
</feature>
<dbReference type="Proteomes" id="UP000192257">
    <property type="component" value="Unassembled WGS sequence"/>
</dbReference>
<keyword evidence="3" id="KW-0106">Calcium</keyword>
<dbReference type="RefSeq" id="XP_028886402.1">
    <property type="nucleotide sequence ID" value="XM_029022744.1"/>
</dbReference>
<dbReference type="SUPFAM" id="SSF47473">
    <property type="entry name" value="EF-hand"/>
    <property type="match status" value="1"/>
</dbReference>
<dbReference type="STRING" id="67003.A0A1X0P5X0"/>
<accession>A0A1X0P5X0</accession>
<dbReference type="InterPro" id="IPR011992">
    <property type="entry name" value="EF-hand-dom_pair"/>
</dbReference>
<evidence type="ECO:0000256" key="1">
    <source>
        <dbReference type="ARBA" id="ARBA00022723"/>
    </source>
</evidence>